<dbReference type="VEuPathDB" id="VectorBase:GAUT051226"/>
<reference evidence="1" key="1">
    <citation type="submission" date="2020-05" db="UniProtKB">
        <authorList>
            <consortium name="EnsemblMetazoa"/>
        </authorList>
    </citation>
    <scope>IDENTIFICATION</scope>
    <source>
        <strain evidence="1">TTRI</strain>
    </source>
</reference>
<evidence type="ECO:0000313" key="2">
    <source>
        <dbReference type="Proteomes" id="UP000078200"/>
    </source>
</evidence>
<accession>A0A1A9VXY8</accession>
<organism evidence="1 2">
    <name type="scientific">Glossina austeni</name>
    <name type="common">Savannah tsetse fly</name>
    <dbReference type="NCBI Taxonomy" id="7395"/>
    <lineage>
        <taxon>Eukaryota</taxon>
        <taxon>Metazoa</taxon>
        <taxon>Ecdysozoa</taxon>
        <taxon>Arthropoda</taxon>
        <taxon>Hexapoda</taxon>
        <taxon>Insecta</taxon>
        <taxon>Pterygota</taxon>
        <taxon>Neoptera</taxon>
        <taxon>Endopterygota</taxon>
        <taxon>Diptera</taxon>
        <taxon>Brachycera</taxon>
        <taxon>Muscomorpha</taxon>
        <taxon>Hippoboscoidea</taxon>
        <taxon>Glossinidae</taxon>
        <taxon>Glossina</taxon>
    </lineage>
</organism>
<keyword evidence="2" id="KW-1185">Reference proteome</keyword>
<evidence type="ECO:0000313" key="1">
    <source>
        <dbReference type="EnsemblMetazoa" id="GAUT051226-PA"/>
    </source>
</evidence>
<dbReference type="EnsemblMetazoa" id="GAUT051226-RA">
    <property type="protein sequence ID" value="GAUT051226-PA"/>
    <property type="gene ID" value="GAUT051226"/>
</dbReference>
<proteinExistence type="predicted"/>
<protein>
    <submittedName>
        <fullName evidence="1">Uncharacterized protein</fullName>
    </submittedName>
</protein>
<dbReference type="AlphaFoldDB" id="A0A1A9VXY8"/>
<sequence length="168" mass="20008">MKLEYLRKNINLRFWYVLVHMFAVRWDSNQYRQHNDGVPCNEAYRFSMDPDVVTVASSSIVKSIRLTIMKKHRQRGEFNTFKVYGIMINQENREALAMLKHFSWSLKLEQLPWAERNDNDKIKLDEEQTAVYHTRVYIKYNPGHYGNMLVSQYVHKIEGGGVTFEDKI</sequence>
<dbReference type="Proteomes" id="UP000078200">
    <property type="component" value="Unassembled WGS sequence"/>
</dbReference>
<name>A0A1A9VXY8_GLOAU</name>